<protein>
    <submittedName>
        <fullName evidence="2">Uncharacterized protein</fullName>
    </submittedName>
</protein>
<gene>
    <name evidence="2" type="ORF">MANT1106_LOCUS5125</name>
</gene>
<name>A0A7S0SEA8_9CHLO</name>
<feature type="region of interest" description="Disordered" evidence="1">
    <location>
        <begin position="88"/>
        <end position="111"/>
    </location>
</feature>
<evidence type="ECO:0000313" key="2">
    <source>
        <dbReference type="EMBL" id="CAD8702443.1"/>
    </source>
</evidence>
<reference evidence="2" key="1">
    <citation type="submission" date="2021-01" db="EMBL/GenBank/DDBJ databases">
        <authorList>
            <person name="Corre E."/>
            <person name="Pelletier E."/>
            <person name="Niang G."/>
            <person name="Scheremetjew M."/>
            <person name="Finn R."/>
            <person name="Kale V."/>
            <person name="Holt S."/>
            <person name="Cochrane G."/>
            <person name="Meng A."/>
            <person name="Brown T."/>
            <person name="Cohen L."/>
        </authorList>
    </citation>
    <scope>NUCLEOTIDE SEQUENCE</scope>
    <source>
        <strain evidence="2">SL-175</strain>
    </source>
</reference>
<accession>A0A7S0SEA8</accession>
<dbReference type="AlphaFoldDB" id="A0A7S0SEA8"/>
<dbReference type="EMBL" id="HBFC01008917">
    <property type="protein sequence ID" value="CAD8702443.1"/>
    <property type="molecule type" value="Transcribed_RNA"/>
</dbReference>
<organism evidence="2">
    <name type="scientific">Mantoniella antarctica</name>
    <dbReference type="NCBI Taxonomy" id="81844"/>
    <lineage>
        <taxon>Eukaryota</taxon>
        <taxon>Viridiplantae</taxon>
        <taxon>Chlorophyta</taxon>
        <taxon>Mamiellophyceae</taxon>
        <taxon>Mamiellales</taxon>
        <taxon>Mamiellaceae</taxon>
        <taxon>Mantoniella</taxon>
    </lineage>
</organism>
<proteinExistence type="predicted"/>
<feature type="region of interest" description="Disordered" evidence="1">
    <location>
        <begin position="25"/>
        <end position="60"/>
    </location>
</feature>
<sequence length="157" mass="17269">MAVPEATETAAAAEDEEEGIRIFSWTARGAPVVDAAPPPQPTRAPRWRPGDSDDEEEEWRRRAVDMAVDGADVQARAPMLQEEFQRLERERQRESKVSQCGPVHAHAPKTKTAQVVAGDGLAKKRKMGKKERLKARALALPALLADSPQSIHPQPLP</sequence>
<evidence type="ECO:0000256" key="1">
    <source>
        <dbReference type="SAM" id="MobiDB-lite"/>
    </source>
</evidence>